<comment type="similarity">
    <text evidence="1">Belongs to the gamma-glutamyltransferase family.</text>
</comment>
<dbReference type="SUPFAM" id="SSF56235">
    <property type="entry name" value="N-terminal nucleophile aminohydrolases (Ntn hydrolases)"/>
    <property type="match status" value="1"/>
</dbReference>
<keyword evidence="4" id="KW-1133">Transmembrane helix</keyword>
<dbReference type="Ensembl" id="ENSPNAT00000017463.2">
    <property type="protein sequence ID" value="ENSPNAP00000010716.2"/>
    <property type="gene ID" value="ENSPNAG00000016389.2"/>
</dbReference>
<dbReference type="PANTHER" id="PTHR11686">
    <property type="entry name" value="GAMMA GLUTAMYL TRANSPEPTIDASE"/>
    <property type="match status" value="1"/>
</dbReference>
<proteinExistence type="inferred from homology"/>
<keyword evidence="4" id="KW-0472">Membrane</keyword>
<name>A0A3B4CIR3_PYGNA</name>
<dbReference type="GO" id="GO:1901750">
    <property type="term" value="P:leukotriene D4 biosynthetic process"/>
    <property type="evidence" value="ECO:0007669"/>
    <property type="project" value="TreeGrafter"/>
</dbReference>
<evidence type="ECO:0000256" key="1">
    <source>
        <dbReference type="ARBA" id="ARBA00009381"/>
    </source>
</evidence>
<organism evidence="5 6">
    <name type="scientific">Pygocentrus nattereri</name>
    <name type="common">Red-bellied piranha</name>
    <dbReference type="NCBI Taxonomy" id="42514"/>
    <lineage>
        <taxon>Eukaryota</taxon>
        <taxon>Metazoa</taxon>
        <taxon>Chordata</taxon>
        <taxon>Craniata</taxon>
        <taxon>Vertebrata</taxon>
        <taxon>Euteleostomi</taxon>
        <taxon>Actinopterygii</taxon>
        <taxon>Neopterygii</taxon>
        <taxon>Teleostei</taxon>
        <taxon>Ostariophysi</taxon>
        <taxon>Characiformes</taxon>
        <taxon>Characoidei</taxon>
        <taxon>Pygocentrus</taxon>
    </lineage>
</organism>
<dbReference type="PRINTS" id="PR01210">
    <property type="entry name" value="GGTRANSPTASE"/>
</dbReference>
<dbReference type="STRING" id="42514.ENSPNAP00000010716"/>
<dbReference type="Gene3D" id="3.60.20.40">
    <property type="match status" value="2"/>
</dbReference>
<evidence type="ECO:0000256" key="4">
    <source>
        <dbReference type="SAM" id="Phobius"/>
    </source>
</evidence>
<feature type="binding site" evidence="3">
    <location>
        <position position="453"/>
    </location>
    <ligand>
        <name>L-glutamate</name>
        <dbReference type="ChEBI" id="CHEBI:29985"/>
    </ligand>
</feature>
<feature type="binding site" evidence="3">
    <location>
        <begin position="429"/>
        <end position="431"/>
    </location>
    <ligand>
        <name>L-glutamate</name>
        <dbReference type="ChEBI" id="CHEBI:29985"/>
    </ligand>
</feature>
<dbReference type="FunFam" id="1.10.246.130:FF:000001">
    <property type="entry name" value="Gamma-glutamyltransferase 5 isoform 1"/>
    <property type="match status" value="1"/>
</dbReference>
<dbReference type="InterPro" id="IPR055262">
    <property type="entry name" value="GGT_CS"/>
</dbReference>
<feature type="binding site" evidence="3">
    <location>
        <begin position="469"/>
        <end position="470"/>
    </location>
    <ligand>
        <name>L-glutamate</name>
        <dbReference type="ChEBI" id="CHEBI:29985"/>
    </ligand>
</feature>
<keyword evidence="6" id="KW-1185">Reference proteome</keyword>
<evidence type="ECO:0000313" key="5">
    <source>
        <dbReference type="Ensembl" id="ENSPNAP00000010716.2"/>
    </source>
</evidence>
<feature type="binding site" evidence="3">
    <location>
        <position position="138"/>
    </location>
    <ligand>
        <name>L-glutamate</name>
        <dbReference type="ChEBI" id="CHEBI:29985"/>
    </ligand>
</feature>
<dbReference type="UniPathway" id="UPA00204"/>
<dbReference type="PROSITE" id="PS00462">
    <property type="entry name" value="G_GLU_TRANSPEPTIDASE"/>
    <property type="match status" value="1"/>
</dbReference>
<feature type="transmembrane region" description="Helical" evidence="4">
    <location>
        <begin position="39"/>
        <end position="58"/>
    </location>
</feature>
<dbReference type="InterPro" id="IPR043137">
    <property type="entry name" value="GGT_ssub_C"/>
</dbReference>
<dbReference type="GO" id="GO:0002951">
    <property type="term" value="F:leukotriene-C(4) hydrolase"/>
    <property type="evidence" value="ECO:0007669"/>
    <property type="project" value="TreeGrafter"/>
</dbReference>
<dbReference type="PANTHER" id="PTHR11686:SF53">
    <property type="entry name" value="GLUTATHIONE HYDROLASE"/>
    <property type="match status" value="1"/>
</dbReference>
<dbReference type="GO" id="GO:0006954">
    <property type="term" value="P:inflammatory response"/>
    <property type="evidence" value="ECO:0007669"/>
    <property type="project" value="TreeGrafter"/>
</dbReference>
<feature type="binding site" evidence="3">
    <location>
        <position position="492"/>
    </location>
    <ligand>
        <name>L-glutamate</name>
        <dbReference type="ChEBI" id="CHEBI:29985"/>
    </ligand>
</feature>
<dbReference type="Proteomes" id="UP001501920">
    <property type="component" value="Chromosome 18"/>
</dbReference>
<sequence>MREELRRSSEGGFSTPAVVHGALIVVWDSVRMGKERRRLVCVCCGLVVAVAAVLLIIVCVSRSKCPGRRFSHGAVAADSLMCSNIGRDILLEGGSAVDAAISALLCTALVNPQSMGLGGGAIFTIMDKSGKVKVISSRETVPKNFTQDLLKRCPKTFQLAAGQEWIGVPGELRGYAIAHNMYGKLPWPRLFEPIIKLARDGFPMPAYLAKFLQHKFIKPVVEKFLCQVFCHKNKTALDVGDTLKYPKLADTLEIIAKQGPEAFYTGQVAQDLVQDVQEAGGKLSLEDLESFKVRVDEAHTVSLGEYEMHIPPLPAGGAMISLILNIMHGFGLSPASLQGNQTALTLHRYIEAAKFANGQRRNIKDPWYSHQNVDYMMESSFAEKVRAMISDHSTHSTSFYNITPFSDRFGTTHVSVLAADGSAVSVTSTINHIFGSFVYSPRTGIILNNELADFCDRADSISAGEQPPSSMAPTILQSKDRKKILVIGGSGGSMITTAIAQSLIEEMRTRGHSIKDRDIFLNVVNAVEKEHGCISAFSDERKNGKAAGY</sequence>
<dbReference type="InterPro" id="IPR000101">
    <property type="entry name" value="GGT_peptidase"/>
</dbReference>
<reference evidence="5" key="3">
    <citation type="submission" date="2025-09" db="UniProtKB">
        <authorList>
            <consortium name="Ensembl"/>
        </authorList>
    </citation>
    <scope>IDENTIFICATION</scope>
</reference>
<feature type="active site" description="Nucleophile" evidence="2">
    <location>
        <position position="411"/>
    </location>
</feature>
<dbReference type="GO" id="GO:0005886">
    <property type="term" value="C:plasma membrane"/>
    <property type="evidence" value="ECO:0007669"/>
    <property type="project" value="TreeGrafter"/>
</dbReference>
<dbReference type="GO" id="GO:0006751">
    <property type="term" value="P:glutathione catabolic process"/>
    <property type="evidence" value="ECO:0007669"/>
    <property type="project" value="InterPro"/>
</dbReference>
<reference evidence="5 6" key="1">
    <citation type="submission" date="2020-10" db="EMBL/GenBank/DDBJ databases">
        <title>Pygocentrus nattereri (red-bellied piranha) genome, fPygNat1, primary haplotype.</title>
        <authorList>
            <person name="Myers G."/>
            <person name="Meyer A."/>
            <person name="Karagic N."/>
            <person name="Pippel M."/>
            <person name="Winkler S."/>
            <person name="Tracey A."/>
            <person name="Wood J."/>
            <person name="Formenti G."/>
            <person name="Howe K."/>
            <person name="Fedrigo O."/>
            <person name="Jarvis E.D."/>
        </authorList>
    </citation>
    <scope>NUCLEOTIDE SEQUENCE [LARGE SCALE GENOMIC DNA]</scope>
</reference>
<keyword evidence="4" id="KW-0812">Transmembrane</keyword>
<evidence type="ECO:0000256" key="3">
    <source>
        <dbReference type="PIRSR" id="PIRSR600101-2"/>
    </source>
</evidence>
<dbReference type="Gene3D" id="1.10.246.130">
    <property type="match status" value="1"/>
</dbReference>
<dbReference type="InterPro" id="IPR029055">
    <property type="entry name" value="Ntn_hydrolases_N"/>
</dbReference>
<protein>
    <recommendedName>
        <fullName evidence="7">Gamma-glutamyltransferase 5a</fullName>
    </recommendedName>
</protein>
<reference evidence="5" key="2">
    <citation type="submission" date="2025-08" db="UniProtKB">
        <authorList>
            <consortium name="Ensembl"/>
        </authorList>
    </citation>
    <scope>IDENTIFICATION</scope>
</reference>
<dbReference type="GO" id="GO:0036374">
    <property type="term" value="F:glutathione hydrolase activity"/>
    <property type="evidence" value="ECO:0007669"/>
    <property type="project" value="InterPro"/>
</dbReference>
<evidence type="ECO:0008006" key="7">
    <source>
        <dbReference type="Google" id="ProtNLM"/>
    </source>
</evidence>
<dbReference type="Pfam" id="PF01019">
    <property type="entry name" value="G_glu_transpept"/>
    <property type="match status" value="1"/>
</dbReference>
<dbReference type="AlphaFoldDB" id="A0A3B4CIR3"/>
<dbReference type="GeneTree" id="ENSGT00940000155794"/>
<accession>A0A3B4CIR3</accession>
<dbReference type="InterPro" id="IPR043138">
    <property type="entry name" value="GGT_lsub"/>
</dbReference>
<evidence type="ECO:0000313" key="6">
    <source>
        <dbReference type="Proteomes" id="UP001501920"/>
    </source>
</evidence>
<evidence type="ECO:0000256" key="2">
    <source>
        <dbReference type="PIRSR" id="PIRSR600101-1"/>
    </source>
</evidence>